<evidence type="ECO:0000313" key="1">
    <source>
        <dbReference type="EMBL" id="SQA94161.1"/>
    </source>
</evidence>
<organism evidence="1 3">
    <name type="scientific">Capnocytophaga ochracea</name>
    <dbReference type="NCBI Taxonomy" id="1018"/>
    <lineage>
        <taxon>Bacteria</taxon>
        <taxon>Pseudomonadati</taxon>
        <taxon>Bacteroidota</taxon>
        <taxon>Flavobacteriia</taxon>
        <taxon>Flavobacteriales</taxon>
        <taxon>Flavobacteriaceae</taxon>
        <taxon>Capnocytophaga</taxon>
    </lineage>
</organism>
<accession>A0A2X2SWU7</accession>
<dbReference type="Proteomes" id="UP000250169">
    <property type="component" value="Unassembled WGS sequence"/>
</dbReference>
<proteinExistence type="predicted"/>
<dbReference type="EMBL" id="UYIQ01000001">
    <property type="protein sequence ID" value="VDG81385.1"/>
    <property type="molecule type" value="Genomic_DNA"/>
</dbReference>
<evidence type="ECO:0000313" key="2">
    <source>
        <dbReference type="EMBL" id="VDG81385.1"/>
    </source>
</evidence>
<protein>
    <submittedName>
        <fullName evidence="1">Uncharacterized protein</fullName>
    </submittedName>
</protein>
<evidence type="ECO:0000313" key="3">
    <source>
        <dbReference type="Proteomes" id="UP000250169"/>
    </source>
</evidence>
<reference evidence="1 3" key="1">
    <citation type="submission" date="2018-06" db="EMBL/GenBank/DDBJ databases">
        <authorList>
            <consortium name="Pathogen Informatics"/>
            <person name="Doyle S."/>
        </authorList>
    </citation>
    <scope>NUCLEOTIDE SEQUENCE [LARGE SCALE GENOMIC DNA]</scope>
    <source>
        <strain evidence="1 3">NCTC11545</strain>
    </source>
</reference>
<dbReference type="AlphaFoldDB" id="A0A2X2SWU7"/>
<reference evidence="2 4" key="2">
    <citation type="submission" date="2018-11" db="EMBL/GenBank/DDBJ databases">
        <authorList>
            <consortium name="Pathogen Informatics"/>
        </authorList>
    </citation>
    <scope>NUCLEOTIDE SEQUENCE [LARGE SCALE GENOMIC DNA]</scope>
    <source>
        <strain evidence="2 4">NCTC11458</strain>
    </source>
</reference>
<dbReference type="Proteomes" id="UP000276733">
    <property type="component" value="Unassembled WGS sequence"/>
</dbReference>
<dbReference type="EMBL" id="UAVS01000005">
    <property type="protein sequence ID" value="SQA94161.1"/>
    <property type="molecule type" value="Genomic_DNA"/>
</dbReference>
<sequence>MVASHTLAKFHTLAKLKLATDNAYTAYFVILKDFEKVKKY</sequence>
<name>A0A2X2SWU7_CAPOC</name>
<evidence type="ECO:0000313" key="4">
    <source>
        <dbReference type="Proteomes" id="UP000276733"/>
    </source>
</evidence>
<gene>
    <name evidence="2" type="ORF">NCTC11458_00672</name>
    <name evidence="1" type="ORF">NCTC11545_01545</name>
</gene>